<dbReference type="EMBL" id="JBAMMX010000024">
    <property type="protein sequence ID" value="KAK6916662.1"/>
    <property type="molecule type" value="Genomic_DNA"/>
</dbReference>
<dbReference type="AlphaFoldDB" id="A0AAN8UWB3"/>
<protein>
    <submittedName>
        <fullName evidence="2">Small auxin-up RNA</fullName>
    </submittedName>
</protein>
<dbReference type="Proteomes" id="UP001370490">
    <property type="component" value="Unassembled WGS sequence"/>
</dbReference>
<dbReference type="GO" id="GO:0009733">
    <property type="term" value="P:response to auxin"/>
    <property type="evidence" value="ECO:0007669"/>
    <property type="project" value="InterPro"/>
</dbReference>
<comment type="caution">
    <text evidence="2">The sequence shown here is derived from an EMBL/GenBank/DDBJ whole genome shotgun (WGS) entry which is preliminary data.</text>
</comment>
<sequence>MNEWSRTAFEEICGDSLVRLPIVLQAKQILCRSLANSLPNKNVPKGYLAVFVGEMEKKRFLVPVSHLNRPSFQDLLRKAEEEFGFDHPMGGLTVPCAEDTFLDLTSQFDRSYKTEPCDSSFFFLGPVKFLCTTH</sequence>
<gene>
    <name evidence="2" type="ORF">RJ641_019523</name>
</gene>
<evidence type="ECO:0000313" key="2">
    <source>
        <dbReference type="EMBL" id="KAK6916662.1"/>
    </source>
</evidence>
<evidence type="ECO:0000256" key="1">
    <source>
        <dbReference type="ARBA" id="ARBA00006974"/>
    </source>
</evidence>
<dbReference type="Pfam" id="PF02519">
    <property type="entry name" value="Auxin_inducible"/>
    <property type="match status" value="1"/>
</dbReference>
<evidence type="ECO:0000313" key="3">
    <source>
        <dbReference type="Proteomes" id="UP001370490"/>
    </source>
</evidence>
<name>A0AAN8UWB3_9MAGN</name>
<reference evidence="2 3" key="1">
    <citation type="submission" date="2023-12" db="EMBL/GenBank/DDBJ databases">
        <title>A high-quality genome assembly for Dillenia turbinata (Dilleniales).</title>
        <authorList>
            <person name="Chanderbali A."/>
        </authorList>
    </citation>
    <scope>NUCLEOTIDE SEQUENCE [LARGE SCALE GENOMIC DNA]</scope>
    <source>
        <strain evidence="2">LSX21</strain>
        <tissue evidence="2">Leaf</tissue>
    </source>
</reference>
<proteinExistence type="inferred from homology"/>
<comment type="similarity">
    <text evidence="1">Belongs to the ARG7 family.</text>
</comment>
<dbReference type="PANTHER" id="PTHR31929">
    <property type="entry name" value="SAUR-LIKE AUXIN-RESPONSIVE PROTEIN FAMILY-RELATED"/>
    <property type="match status" value="1"/>
</dbReference>
<accession>A0AAN8UWB3</accession>
<keyword evidence="3" id="KW-1185">Reference proteome</keyword>
<organism evidence="2 3">
    <name type="scientific">Dillenia turbinata</name>
    <dbReference type="NCBI Taxonomy" id="194707"/>
    <lineage>
        <taxon>Eukaryota</taxon>
        <taxon>Viridiplantae</taxon>
        <taxon>Streptophyta</taxon>
        <taxon>Embryophyta</taxon>
        <taxon>Tracheophyta</taxon>
        <taxon>Spermatophyta</taxon>
        <taxon>Magnoliopsida</taxon>
        <taxon>eudicotyledons</taxon>
        <taxon>Gunneridae</taxon>
        <taxon>Pentapetalae</taxon>
        <taxon>Dilleniales</taxon>
        <taxon>Dilleniaceae</taxon>
        <taxon>Dillenia</taxon>
    </lineage>
</organism>
<dbReference type="InterPro" id="IPR003676">
    <property type="entry name" value="SAUR_fam"/>
</dbReference>